<dbReference type="Pfam" id="PF03729">
    <property type="entry name" value="DUF308"/>
    <property type="match status" value="1"/>
</dbReference>
<feature type="transmembrane region" description="Helical" evidence="2">
    <location>
        <begin position="51"/>
        <end position="69"/>
    </location>
</feature>
<keyword evidence="4" id="KW-1185">Reference proteome</keyword>
<feature type="region of interest" description="Disordered" evidence="1">
    <location>
        <begin position="206"/>
        <end position="231"/>
    </location>
</feature>
<feature type="transmembrane region" description="Helical" evidence="2">
    <location>
        <begin position="100"/>
        <end position="124"/>
    </location>
</feature>
<dbReference type="EMBL" id="FRXO01000005">
    <property type="protein sequence ID" value="SHO66134.1"/>
    <property type="molecule type" value="Genomic_DNA"/>
</dbReference>
<evidence type="ECO:0000256" key="2">
    <source>
        <dbReference type="SAM" id="Phobius"/>
    </source>
</evidence>
<proteinExistence type="predicted"/>
<evidence type="ECO:0000313" key="3">
    <source>
        <dbReference type="EMBL" id="SHO66134.1"/>
    </source>
</evidence>
<dbReference type="AlphaFoldDB" id="A0A1M7ZMK3"/>
<dbReference type="STRING" id="1123029.SAMN02745172_02789"/>
<keyword evidence="2" id="KW-0812">Transmembrane</keyword>
<reference evidence="3 4" key="1">
    <citation type="submission" date="2016-12" db="EMBL/GenBank/DDBJ databases">
        <authorList>
            <person name="Song W.-J."/>
            <person name="Kurnit D.M."/>
        </authorList>
    </citation>
    <scope>NUCLEOTIDE SEQUENCE [LARGE SCALE GENOMIC DNA]</scope>
    <source>
        <strain evidence="3 4">DSM 19599</strain>
    </source>
</reference>
<protein>
    <submittedName>
        <fullName evidence="3">Uncharacterized membrane protein HdeD, DUF308 family</fullName>
    </submittedName>
</protein>
<sequence length="475" mass="52954">MIRLAVLLVGARALRSKWPVLAIIGQCWMILGFLIIADAADGVTTVATHTFGYLLVVEGAAALFAMLAARSNSSGFFLMKAAALIVLGFMIVALPPRGHIAHAVLFGVAFIIDGATRAVTAYVVRHPRWRTVIAGAALEAMFGAMLIAQWPYPYRKAVPFVIAIALILSGWTVFNIALRLRRIDPNRSVTTLPIFGRRQWSVAHPVSELPPPEPVERRTGGHHHHHHYKSPHPKPLVVHVWTPLGSADNPVHRPVVDRYIAAVDSQGVISTGHAALELPPDLYISHYPAEEIDHSPSEFTSILRAGHENDVKGRFQPSYAIESANWCPADIHIKFRRYNAENLRAFWQVYSRDDTYNLTNRNCSVTVITALEAALEGTVGARRWVWPNFLLLLVNPDMWLAAVLRGQAEAMTWTPGLAQDYARALRRVVEPLQLHWFDRVSDSVRRYREARHNHREAVRASRRAFAGLPSAEDTA</sequence>
<dbReference type="Proteomes" id="UP000186406">
    <property type="component" value="Unassembled WGS sequence"/>
</dbReference>
<accession>A0A1M7ZMK3</accession>
<feature type="transmembrane region" description="Helical" evidence="2">
    <location>
        <begin position="76"/>
        <end position="94"/>
    </location>
</feature>
<keyword evidence="2" id="KW-0472">Membrane</keyword>
<name>A0A1M7ZMK3_9HYPH</name>
<feature type="compositionally biased region" description="Basic residues" evidence="1">
    <location>
        <begin position="220"/>
        <end position="231"/>
    </location>
</feature>
<feature type="transmembrane region" description="Helical" evidence="2">
    <location>
        <begin position="131"/>
        <end position="152"/>
    </location>
</feature>
<dbReference type="PANTHER" id="PTHR34989:SF1">
    <property type="entry name" value="PROTEIN HDED"/>
    <property type="match status" value="1"/>
</dbReference>
<dbReference type="GO" id="GO:0005886">
    <property type="term" value="C:plasma membrane"/>
    <property type="evidence" value="ECO:0007669"/>
    <property type="project" value="TreeGrafter"/>
</dbReference>
<feature type="transmembrane region" description="Helical" evidence="2">
    <location>
        <begin position="158"/>
        <end position="178"/>
    </location>
</feature>
<evidence type="ECO:0000256" key="1">
    <source>
        <dbReference type="SAM" id="MobiDB-lite"/>
    </source>
</evidence>
<dbReference type="OrthoDB" id="6773069at2"/>
<dbReference type="InterPro" id="IPR005325">
    <property type="entry name" value="DUF308_memb"/>
</dbReference>
<gene>
    <name evidence="3" type="ORF">SAMN02745172_02789</name>
</gene>
<dbReference type="RefSeq" id="WP_073629652.1">
    <property type="nucleotide sequence ID" value="NZ_FRXO01000005.1"/>
</dbReference>
<keyword evidence="2" id="KW-1133">Transmembrane helix</keyword>
<dbReference type="PANTHER" id="PTHR34989">
    <property type="entry name" value="PROTEIN HDED"/>
    <property type="match status" value="1"/>
</dbReference>
<feature type="transmembrane region" description="Helical" evidence="2">
    <location>
        <begin position="20"/>
        <end position="39"/>
    </location>
</feature>
<organism evidence="3 4">
    <name type="scientific">Pseudoxanthobacter soli DSM 19599</name>
    <dbReference type="NCBI Taxonomy" id="1123029"/>
    <lineage>
        <taxon>Bacteria</taxon>
        <taxon>Pseudomonadati</taxon>
        <taxon>Pseudomonadota</taxon>
        <taxon>Alphaproteobacteria</taxon>
        <taxon>Hyphomicrobiales</taxon>
        <taxon>Segnochrobactraceae</taxon>
        <taxon>Pseudoxanthobacter</taxon>
    </lineage>
</organism>
<evidence type="ECO:0000313" key="4">
    <source>
        <dbReference type="Proteomes" id="UP000186406"/>
    </source>
</evidence>
<dbReference type="InterPro" id="IPR052712">
    <property type="entry name" value="Acid_resist_chaperone_HdeD"/>
</dbReference>